<keyword evidence="9" id="KW-1185">Reference proteome</keyword>
<proteinExistence type="inferred from homology"/>
<evidence type="ECO:0000256" key="3">
    <source>
        <dbReference type="ARBA" id="ARBA00022491"/>
    </source>
</evidence>
<evidence type="ECO:0000256" key="7">
    <source>
        <dbReference type="ARBA" id="ARBA00033135"/>
    </source>
</evidence>
<name>A0ABQ5UEG8_9HYPH</name>
<dbReference type="SUPFAM" id="SSF50118">
    <property type="entry name" value="Cell growth inhibitor/plasmid maintenance toxic component"/>
    <property type="match status" value="1"/>
</dbReference>
<reference evidence="8" key="2">
    <citation type="submission" date="2023-01" db="EMBL/GenBank/DDBJ databases">
        <title>Draft genome sequence of Devosia yakushimensis strain NBRC 103855.</title>
        <authorList>
            <person name="Sun Q."/>
            <person name="Mori K."/>
        </authorList>
    </citation>
    <scope>NUCLEOTIDE SEQUENCE</scope>
    <source>
        <strain evidence="8">NBRC 103855</strain>
    </source>
</reference>
<keyword evidence="5" id="KW-0804">Transcription</keyword>
<evidence type="ECO:0000256" key="2">
    <source>
        <dbReference type="ARBA" id="ARBA00015075"/>
    </source>
</evidence>
<dbReference type="RefSeq" id="WP_284390694.1">
    <property type="nucleotide sequence ID" value="NZ_BSNG01000001.1"/>
</dbReference>
<dbReference type="EMBL" id="BSNG01000001">
    <property type="protein sequence ID" value="GLQ10244.1"/>
    <property type="molecule type" value="Genomic_DNA"/>
</dbReference>
<comment type="similarity">
    <text evidence="1">Belongs to the CcdB toxin family.</text>
</comment>
<gene>
    <name evidence="8" type="ORF">GCM10007913_21760</name>
</gene>
<evidence type="ECO:0000313" key="8">
    <source>
        <dbReference type="EMBL" id="GLQ10244.1"/>
    </source>
</evidence>
<dbReference type="Pfam" id="PF01845">
    <property type="entry name" value="CcdB"/>
    <property type="match status" value="1"/>
</dbReference>
<dbReference type="Gene3D" id="2.30.30.110">
    <property type="match status" value="1"/>
</dbReference>
<evidence type="ECO:0000256" key="4">
    <source>
        <dbReference type="ARBA" id="ARBA00023015"/>
    </source>
</evidence>
<comment type="caution">
    <text evidence="8">The sequence shown here is derived from an EMBL/GenBank/DDBJ whole genome shotgun (WGS) entry which is preliminary data.</text>
</comment>
<keyword evidence="4" id="KW-0805">Transcription regulation</keyword>
<dbReference type="InterPro" id="IPR011067">
    <property type="entry name" value="Plasmid_toxin/cell-grow_inhib"/>
</dbReference>
<reference evidence="8" key="1">
    <citation type="journal article" date="2014" name="Int. J. Syst. Evol. Microbiol.">
        <title>Complete genome of a new Firmicutes species belonging to the dominant human colonic microbiota ('Ruminococcus bicirculans') reveals two chromosomes and a selective capacity to utilize plant glucans.</title>
        <authorList>
            <consortium name="NISC Comparative Sequencing Program"/>
            <person name="Wegmann U."/>
            <person name="Louis P."/>
            <person name="Goesmann A."/>
            <person name="Henrissat B."/>
            <person name="Duncan S.H."/>
            <person name="Flint H.J."/>
        </authorList>
    </citation>
    <scope>NUCLEOTIDE SEQUENCE</scope>
    <source>
        <strain evidence="8">NBRC 103855</strain>
    </source>
</reference>
<dbReference type="Proteomes" id="UP001161406">
    <property type="component" value="Unassembled WGS sequence"/>
</dbReference>
<keyword evidence="3" id="KW-0678">Repressor</keyword>
<evidence type="ECO:0000313" key="9">
    <source>
        <dbReference type="Proteomes" id="UP001161406"/>
    </source>
</evidence>
<evidence type="ECO:0000256" key="1">
    <source>
        <dbReference type="ARBA" id="ARBA00005230"/>
    </source>
</evidence>
<protein>
    <recommendedName>
        <fullName evidence="2">Toxin CcdB</fullName>
    </recommendedName>
    <alternativeName>
        <fullName evidence="7">Cytotoxic protein CcdB</fullName>
    </alternativeName>
    <alternativeName>
        <fullName evidence="6">Protein LetD</fullName>
    </alternativeName>
</protein>
<organism evidence="8 9">
    <name type="scientific">Devosia yakushimensis</name>
    <dbReference type="NCBI Taxonomy" id="470028"/>
    <lineage>
        <taxon>Bacteria</taxon>
        <taxon>Pseudomonadati</taxon>
        <taxon>Pseudomonadota</taxon>
        <taxon>Alphaproteobacteria</taxon>
        <taxon>Hyphomicrobiales</taxon>
        <taxon>Devosiaceae</taxon>
        <taxon>Devosia</taxon>
    </lineage>
</organism>
<evidence type="ECO:0000256" key="6">
    <source>
        <dbReference type="ARBA" id="ARBA00029628"/>
    </source>
</evidence>
<accession>A0ABQ5UEG8</accession>
<evidence type="ECO:0000256" key="5">
    <source>
        <dbReference type="ARBA" id="ARBA00023163"/>
    </source>
</evidence>
<dbReference type="InterPro" id="IPR002712">
    <property type="entry name" value="CcdB"/>
</dbReference>
<sequence>MARFDICRDTDGQTYLDVQASVLSGLNTRLLVPLMPPDRAPSPARRLNPTFVVDGERMVMVTQYLSAVRTSELGPSIGSLVGHADEISAALDMAFYGF</sequence>